<dbReference type="KEGG" id="theu:HPC62_02870"/>
<accession>A0A6M8B5E4</accession>
<protein>
    <submittedName>
        <fullName evidence="1">Uncharacterized protein</fullName>
    </submittedName>
</protein>
<name>A0A6M8B5E4_9CYAN</name>
<evidence type="ECO:0000313" key="2">
    <source>
        <dbReference type="Proteomes" id="UP000505210"/>
    </source>
</evidence>
<dbReference type="EMBL" id="CP053661">
    <property type="protein sequence ID" value="QKD81252.1"/>
    <property type="molecule type" value="Genomic_DNA"/>
</dbReference>
<proteinExistence type="predicted"/>
<dbReference type="Proteomes" id="UP000505210">
    <property type="component" value="Chromosome"/>
</dbReference>
<sequence>MQSLNPASPSGLPNLPSSTLPTVEILELRTDYRSCHIVLPDSNERTAAIALAGEYYSFFRVEKSEARAQSICAKLMQRGHRPVITRVPKGFVVWTLEPNAQLATQATSARLSDTSSSLNSSTGAPSEKAATDAPVAPYRILVSPDQYKFCNIRVPDLDKRLMAICVDGLFYSLFKTLEDVQQAVQIVKKLNYRGNETIITKNAKGYSLWVLEPDARMD</sequence>
<organism evidence="1 2">
    <name type="scientific">Thermoleptolyngbya sichuanensis A183</name>
    <dbReference type="NCBI Taxonomy" id="2737172"/>
    <lineage>
        <taxon>Bacteria</taxon>
        <taxon>Bacillati</taxon>
        <taxon>Cyanobacteriota</taxon>
        <taxon>Cyanophyceae</taxon>
        <taxon>Oculatellales</taxon>
        <taxon>Oculatellaceae</taxon>
        <taxon>Thermoleptolyngbya</taxon>
        <taxon>Thermoleptolyngbya sichuanensis</taxon>
    </lineage>
</organism>
<gene>
    <name evidence="1" type="ORF">HPC62_02870</name>
</gene>
<keyword evidence="2" id="KW-1185">Reference proteome</keyword>
<dbReference type="RefSeq" id="WP_172353665.1">
    <property type="nucleotide sequence ID" value="NZ_CP053661.1"/>
</dbReference>
<reference evidence="1 2" key="1">
    <citation type="submission" date="2020-05" db="EMBL/GenBank/DDBJ databases">
        <title>Complete genome sequence of of a novel Thermoleptolyngbya strain isolated from hot springs of Ganzi, Sichuan China.</title>
        <authorList>
            <person name="Tang J."/>
            <person name="Daroch M."/>
            <person name="Li L."/>
            <person name="Waleron K."/>
            <person name="Waleron M."/>
            <person name="Waleron M."/>
        </authorList>
    </citation>
    <scope>NUCLEOTIDE SEQUENCE [LARGE SCALE GENOMIC DNA]</scope>
    <source>
        <strain evidence="1 2">PKUAC-SCTA183</strain>
    </source>
</reference>
<dbReference type="AlphaFoldDB" id="A0A6M8B5E4"/>
<evidence type="ECO:0000313" key="1">
    <source>
        <dbReference type="EMBL" id="QKD81252.1"/>
    </source>
</evidence>